<accession>X8BKY1</accession>
<dbReference type="EMBL" id="JAOB01000037">
    <property type="protein sequence ID" value="EUA44136.1"/>
    <property type="molecule type" value="Genomic_DNA"/>
</dbReference>
<protein>
    <submittedName>
        <fullName evidence="1">Uncharacterized protein</fullName>
    </submittedName>
</protein>
<reference evidence="1" key="1">
    <citation type="submission" date="2014-01" db="EMBL/GenBank/DDBJ databases">
        <authorList>
            <person name="Brown-Elliot B."/>
            <person name="Wallace R."/>
            <person name="Lenaerts A."/>
            <person name="Ordway D."/>
            <person name="DeGroote M.A."/>
            <person name="Parker T."/>
            <person name="Sizemore C."/>
            <person name="Tallon L.J."/>
            <person name="Sadzewicz L.K."/>
            <person name="Sengamalay N."/>
            <person name="Fraser C.M."/>
            <person name="Hine E."/>
            <person name="Shefchek K.A."/>
            <person name="Das S.P."/>
            <person name="Tettelin H."/>
        </authorList>
    </citation>
    <scope>NUCLEOTIDE SEQUENCE [LARGE SCALE GENOMIC DNA]</scope>
    <source>
        <strain evidence="1">4042</strain>
    </source>
</reference>
<gene>
    <name evidence="1" type="ORF">I553_0074</name>
</gene>
<proteinExistence type="predicted"/>
<evidence type="ECO:0000313" key="1">
    <source>
        <dbReference type="EMBL" id="EUA44136.1"/>
    </source>
</evidence>
<sequence>MLPIGSQPSADARLDPAFSDGNLMGKRYVDQSGAEILVTKAGAGTLSIGQTR</sequence>
<dbReference type="PATRIC" id="fig|1299334.3.peg.3812"/>
<dbReference type="AlphaFoldDB" id="X8BKY1"/>
<comment type="caution">
    <text evidence="1">The sequence shown here is derived from an EMBL/GenBank/DDBJ whole genome shotgun (WGS) entry which is preliminary data.</text>
</comment>
<organism evidence="1">
    <name type="scientific">Mycobacterium xenopi 4042</name>
    <dbReference type="NCBI Taxonomy" id="1299334"/>
    <lineage>
        <taxon>Bacteria</taxon>
        <taxon>Bacillati</taxon>
        <taxon>Actinomycetota</taxon>
        <taxon>Actinomycetes</taxon>
        <taxon>Mycobacteriales</taxon>
        <taxon>Mycobacteriaceae</taxon>
        <taxon>Mycobacterium</taxon>
    </lineage>
</organism>
<name>X8BKY1_MYCXE</name>